<sequence>MQPSPPAQRPYVSPAMRLAADWSWRFIVVVAAVVLLAYGLSFVSEIVIPVLIALLVTALLSPLVNLLHRRTRMPRGLSVLVTLLVAAGVVAGLVTIVSSQASEQFPQLQRQAVQGVTEVENWLSTGPLHLTSTAISDYVQQAENAISANRETLIAGATGVVATATHVIAGFFICLFASFFFLLEGRRIWSWLLHLLPVPARDPLDGASRQSWVTLTHYMRATIIVAFTDGVGVAIGAAILQVPLATSLGLVVFLGAFIPIVGALLSGTVAVLVALVAHDFVTALIMLGVVILVQQIESHLLQPFLMGRAVAVHPLAVILAVAGGASVFGIVGALFAVPMVAVLKSGVSALARGGRPDSETAQIADSEAPLAPDEPDPNDGTEHEDAEGGTEGEAVKR</sequence>
<feature type="compositionally biased region" description="Acidic residues" evidence="8">
    <location>
        <begin position="373"/>
        <end position="390"/>
    </location>
</feature>
<feature type="transmembrane region" description="Helical" evidence="9">
    <location>
        <begin position="79"/>
        <end position="98"/>
    </location>
</feature>
<name>A0ABV3PC81_9ACTN</name>
<organism evidence="10 11">
    <name type="scientific">Kineococcus endophyticus</name>
    <dbReference type="NCBI Taxonomy" id="1181883"/>
    <lineage>
        <taxon>Bacteria</taxon>
        <taxon>Bacillati</taxon>
        <taxon>Actinomycetota</taxon>
        <taxon>Actinomycetes</taxon>
        <taxon>Kineosporiales</taxon>
        <taxon>Kineosporiaceae</taxon>
        <taxon>Kineococcus</taxon>
    </lineage>
</organism>
<dbReference type="Proteomes" id="UP001555826">
    <property type="component" value="Unassembled WGS sequence"/>
</dbReference>
<keyword evidence="3" id="KW-0813">Transport</keyword>
<protein>
    <submittedName>
        <fullName evidence="10">AI-2E family transporter</fullName>
    </submittedName>
</protein>
<dbReference type="RefSeq" id="WP_367639971.1">
    <property type="nucleotide sequence ID" value="NZ_JBFNQN010000014.1"/>
</dbReference>
<dbReference type="Pfam" id="PF01594">
    <property type="entry name" value="AI-2E_transport"/>
    <property type="match status" value="1"/>
</dbReference>
<keyword evidence="5 9" id="KW-0812">Transmembrane</keyword>
<evidence type="ECO:0000313" key="10">
    <source>
        <dbReference type="EMBL" id="MEW9266832.1"/>
    </source>
</evidence>
<evidence type="ECO:0000256" key="7">
    <source>
        <dbReference type="ARBA" id="ARBA00023136"/>
    </source>
</evidence>
<keyword evidence="7 9" id="KW-0472">Membrane</keyword>
<dbReference type="PANTHER" id="PTHR21716:SF53">
    <property type="entry name" value="PERMEASE PERM-RELATED"/>
    <property type="match status" value="1"/>
</dbReference>
<feature type="transmembrane region" description="Helical" evidence="9">
    <location>
        <begin position="246"/>
        <end position="265"/>
    </location>
</feature>
<keyword evidence="6 9" id="KW-1133">Transmembrane helix</keyword>
<evidence type="ECO:0000256" key="3">
    <source>
        <dbReference type="ARBA" id="ARBA00022448"/>
    </source>
</evidence>
<evidence type="ECO:0000256" key="8">
    <source>
        <dbReference type="SAM" id="MobiDB-lite"/>
    </source>
</evidence>
<evidence type="ECO:0000256" key="5">
    <source>
        <dbReference type="ARBA" id="ARBA00022692"/>
    </source>
</evidence>
<evidence type="ECO:0000256" key="6">
    <source>
        <dbReference type="ARBA" id="ARBA00022989"/>
    </source>
</evidence>
<evidence type="ECO:0000313" key="11">
    <source>
        <dbReference type="Proteomes" id="UP001555826"/>
    </source>
</evidence>
<evidence type="ECO:0000256" key="9">
    <source>
        <dbReference type="SAM" id="Phobius"/>
    </source>
</evidence>
<accession>A0ABV3PC81</accession>
<evidence type="ECO:0000256" key="2">
    <source>
        <dbReference type="ARBA" id="ARBA00009773"/>
    </source>
</evidence>
<feature type="region of interest" description="Disordered" evidence="8">
    <location>
        <begin position="352"/>
        <end position="397"/>
    </location>
</feature>
<evidence type="ECO:0000256" key="4">
    <source>
        <dbReference type="ARBA" id="ARBA00022475"/>
    </source>
</evidence>
<comment type="similarity">
    <text evidence="2">Belongs to the autoinducer-2 exporter (AI-2E) (TC 2.A.86) family.</text>
</comment>
<dbReference type="PANTHER" id="PTHR21716">
    <property type="entry name" value="TRANSMEMBRANE PROTEIN"/>
    <property type="match status" value="1"/>
</dbReference>
<dbReference type="EMBL" id="JBFNQN010000014">
    <property type="protein sequence ID" value="MEW9266832.1"/>
    <property type="molecule type" value="Genomic_DNA"/>
</dbReference>
<feature type="transmembrane region" description="Helical" evidence="9">
    <location>
        <begin position="218"/>
        <end position="240"/>
    </location>
</feature>
<keyword evidence="4" id="KW-1003">Cell membrane</keyword>
<comment type="caution">
    <text evidence="10">The sequence shown here is derived from an EMBL/GenBank/DDBJ whole genome shotgun (WGS) entry which is preliminary data.</text>
</comment>
<proteinExistence type="inferred from homology"/>
<feature type="transmembrane region" description="Helical" evidence="9">
    <location>
        <begin position="272"/>
        <end position="296"/>
    </location>
</feature>
<dbReference type="InterPro" id="IPR002549">
    <property type="entry name" value="AI-2E-like"/>
</dbReference>
<evidence type="ECO:0000256" key="1">
    <source>
        <dbReference type="ARBA" id="ARBA00004651"/>
    </source>
</evidence>
<feature type="transmembrane region" description="Helical" evidence="9">
    <location>
        <begin position="22"/>
        <end position="40"/>
    </location>
</feature>
<keyword evidence="11" id="KW-1185">Reference proteome</keyword>
<comment type="subcellular location">
    <subcellularLocation>
        <location evidence="1">Cell membrane</location>
        <topology evidence="1">Multi-pass membrane protein</topology>
    </subcellularLocation>
</comment>
<feature type="transmembrane region" description="Helical" evidence="9">
    <location>
        <begin position="153"/>
        <end position="183"/>
    </location>
</feature>
<feature type="transmembrane region" description="Helical" evidence="9">
    <location>
        <begin position="46"/>
        <end position="67"/>
    </location>
</feature>
<feature type="transmembrane region" description="Helical" evidence="9">
    <location>
        <begin position="316"/>
        <end position="343"/>
    </location>
</feature>
<gene>
    <name evidence="10" type="ORF">AB1207_18945</name>
</gene>
<reference evidence="10 11" key="1">
    <citation type="submission" date="2024-07" db="EMBL/GenBank/DDBJ databases">
        <authorList>
            <person name="Thanompreechachai J."/>
            <person name="Duangmal K."/>
        </authorList>
    </citation>
    <scope>NUCLEOTIDE SEQUENCE [LARGE SCALE GENOMIC DNA]</scope>
    <source>
        <strain evidence="10 11">KCTC 19886</strain>
    </source>
</reference>